<evidence type="ECO:0000256" key="1">
    <source>
        <dbReference type="SAM" id="MobiDB-lite"/>
    </source>
</evidence>
<organism evidence="2">
    <name type="scientific">Streptomyces sp. NBC_00003</name>
    <dbReference type="NCBI Taxonomy" id="2903608"/>
    <lineage>
        <taxon>Bacteria</taxon>
        <taxon>Bacillati</taxon>
        <taxon>Actinomycetota</taxon>
        <taxon>Actinomycetes</taxon>
        <taxon>Kitasatosporales</taxon>
        <taxon>Streptomycetaceae</taxon>
        <taxon>Streptomyces</taxon>
    </lineage>
</organism>
<dbReference type="EMBL" id="CP108318">
    <property type="protein sequence ID" value="WTW62917.1"/>
    <property type="molecule type" value="Genomic_DNA"/>
</dbReference>
<dbReference type="AlphaFoldDB" id="A0AAU2V636"/>
<gene>
    <name evidence="2" type="ORF">OG549_20935</name>
</gene>
<feature type="region of interest" description="Disordered" evidence="1">
    <location>
        <begin position="40"/>
        <end position="59"/>
    </location>
</feature>
<reference evidence="2" key="1">
    <citation type="submission" date="2022-10" db="EMBL/GenBank/DDBJ databases">
        <title>The complete genomes of actinobacterial strains from the NBC collection.</title>
        <authorList>
            <person name="Joergensen T.S."/>
            <person name="Alvarez Arevalo M."/>
            <person name="Sterndorff E.B."/>
            <person name="Faurdal D."/>
            <person name="Vuksanovic O."/>
            <person name="Mourched A.-S."/>
            <person name="Charusanti P."/>
            <person name="Shaw S."/>
            <person name="Blin K."/>
            <person name="Weber T."/>
        </authorList>
    </citation>
    <scope>NUCLEOTIDE SEQUENCE</scope>
    <source>
        <strain evidence="2">NBC_00003</strain>
    </source>
</reference>
<sequence length="72" mass="7738">MPSASPRRSCPSCGRAVAVVAGKFVRHDPRTRELSGELTLCPGSKRRAPADASQRTLDGFELPSFPGQLPLF</sequence>
<protein>
    <submittedName>
        <fullName evidence="2">Uncharacterized protein</fullName>
    </submittedName>
</protein>
<proteinExistence type="predicted"/>
<evidence type="ECO:0000313" key="2">
    <source>
        <dbReference type="EMBL" id="WTW62917.1"/>
    </source>
</evidence>
<accession>A0AAU2V636</accession>
<name>A0AAU2V636_9ACTN</name>